<dbReference type="GO" id="GO:0005829">
    <property type="term" value="C:cytosol"/>
    <property type="evidence" value="ECO:0007669"/>
    <property type="project" value="TreeGrafter"/>
</dbReference>
<evidence type="ECO:0008006" key="5">
    <source>
        <dbReference type="Google" id="ProtNLM"/>
    </source>
</evidence>
<protein>
    <recommendedName>
        <fullName evidence="5">Glycosyl transferase family 9</fullName>
    </recommendedName>
</protein>
<dbReference type="GO" id="GO:0009244">
    <property type="term" value="P:lipopolysaccharide core region biosynthetic process"/>
    <property type="evidence" value="ECO:0007669"/>
    <property type="project" value="TreeGrafter"/>
</dbReference>
<dbReference type="GO" id="GO:0008713">
    <property type="term" value="F:ADP-heptose-lipopolysaccharide heptosyltransferase activity"/>
    <property type="evidence" value="ECO:0007669"/>
    <property type="project" value="TreeGrafter"/>
</dbReference>
<dbReference type="RefSeq" id="WP_145770090.1">
    <property type="nucleotide sequence ID" value="NZ_LR778301.1"/>
</dbReference>
<dbReference type="InterPro" id="IPR051199">
    <property type="entry name" value="LPS_LOS_Heptosyltrfase"/>
</dbReference>
<dbReference type="KEGG" id="doe:DENOEST_0261"/>
<dbReference type="PANTHER" id="PTHR30160">
    <property type="entry name" value="TETRAACYLDISACCHARIDE 4'-KINASE-RELATED"/>
    <property type="match status" value="1"/>
</dbReference>
<name>A0A6S6XTF0_9PROT</name>
<organism evidence="3 4">
    <name type="scientific">Denitratisoma oestradiolicum</name>
    <dbReference type="NCBI Taxonomy" id="311182"/>
    <lineage>
        <taxon>Bacteria</taxon>
        <taxon>Pseudomonadati</taxon>
        <taxon>Pseudomonadota</taxon>
        <taxon>Betaproteobacteria</taxon>
        <taxon>Nitrosomonadales</taxon>
        <taxon>Sterolibacteriaceae</taxon>
        <taxon>Denitratisoma</taxon>
    </lineage>
</organism>
<reference evidence="3 4" key="1">
    <citation type="submission" date="2020-03" db="EMBL/GenBank/DDBJ databases">
        <authorList>
            <consortium name="Genoscope - CEA"/>
            <person name="William W."/>
        </authorList>
    </citation>
    <scope>NUCLEOTIDE SEQUENCE [LARGE SCALE GENOMIC DNA]</scope>
    <source>
        <strain evidence="4">DSM 16959</strain>
    </source>
</reference>
<dbReference type="InterPro" id="IPR002201">
    <property type="entry name" value="Glyco_trans_9"/>
</dbReference>
<keyword evidence="1" id="KW-0328">Glycosyltransferase</keyword>
<dbReference type="Pfam" id="PF01075">
    <property type="entry name" value="Glyco_transf_9"/>
    <property type="match status" value="1"/>
</dbReference>
<dbReference type="AlphaFoldDB" id="A0A6S6XTF0"/>
<dbReference type="PANTHER" id="PTHR30160:SF1">
    <property type="entry name" value="LIPOPOLYSACCHARIDE 1,2-N-ACETYLGLUCOSAMINETRANSFERASE-RELATED"/>
    <property type="match status" value="1"/>
</dbReference>
<dbReference type="Proteomes" id="UP000515733">
    <property type="component" value="Chromosome"/>
</dbReference>
<evidence type="ECO:0000256" key="1">
    <source>
        <dbReference type="ARBA" id="ARBA00022676"/>
    </source>
</evidence>
<dbReference type="SUPFAM" id="SSF53756">
    <property type="entry name" value="UDP-Glycosyltransferase/glycogen phosphorylase"/>
    <property type="match status" value="1"/>
</dbReference>
<dbReference type="EMBL" id="LR778301">
    <property type="protein sequence ID" value="CAB1367433.1"/>
    <property type="molecule type" value="Genomic_DNA"/>
</dbReference>
<sequence>MTPRQTPRILVIRRDNIGDLVCTTPLIHALRQHFPEGWIGALVNSYNAPVLAGNDDLDEVFVYTKAKHRNGGESLAGIFWRRFLMLWRLRRMGLDDVIIATPLPLPRMVRLARWLKPKRVIAFGACGADVELPPADEILHEVEDVFRIARLYGIEGPPPSCRVQAPLPRQTNRLAIHISARKPSQRWPAERFVALIQALGASQPGLSFRLLWAPGGASDPRHPGDDDKARTILQDLGPAFPVDPVATQTLPELIKALAGCDGMICADGGAMHLGAGLGLPIVCLFGDSGTERWRPWGVPCRVLQAPSRQVRDISVEEVVEALNALRADTPAPSP</sequence>
<evidence type="ECO:0000256" key="2">
    <source>
        <dbReference type="ARBA" id="ARBA00022679"/>
    </source>
</evidence>
<evidence type="ECO:0000313" key="3">
    <source>
        <dbReference type="EMBL" id="CAB1367433.1"/>
    </source>
</evidence>
<gene>
    <name evidence="3" type="ORF">DENOEST_0261</name>
</gene>
<keyword evidence="4" id="KW-1185">Reference proteome</keyword>
<accession>A0A6S6XTF0</accession>
<dbReference type="OrthoDB" id="9797795at2"/>
<keyword evidence="2" id="KW-0808">Transferase</keyword>
<evidence type="ECO:0000313" key="4">
    <source>
        <dbReference type="Proteomes" id="UP000515733"/>
    </source>
</evidence>
<dbReference type="Gene3D" id="3.40.50.2000">
    <property type="entry name" value="Glycogen Phosphorylase B"/>
    <property type="match status" value="2"/>
</dbReference>
<dbReference type="CDD" id="cd03789">
    <property type="entry name" value="GT9_LPS_heptosyltransferase"/>
    <property type="match status" value="1"/>
</dbReference>
<proteinExistence type="predicted"/>